<reference evidence="3 4" key="1">
    <citation type="submission" date="2024-09" db="EMBL/GenBank/DDBJ databases">
        <authorList>
            <person name="Sun Q."/>
            <person name="Mori K."/>
        </authorList>
    </citation>
    <scope>NUCLEOTIDE SEQUENCE [LARGE SCALE GENOMIC DNA]</scope>
    <source>
        <strain evidence="3 4">TBRC 0563</strain>
    </source>
</reference>
<dbReference type="RefSeq" id="WP_378209532.1">
    <property type="nucleotide sequence ID" value="NZ_JBHLZP010000306.1"/>
</dbReference>
<gene>
    <name evidence="3" type="ORF">ACFFNX_31605</name>
</gene>
<dbReference type="EMBL" id="JBHLZP010000306">
    <property type="protein sequence ID" value="MFB9836730.1"/>
    <property type="molecule type" value="Genomic_DNA"/>
</dbReference>
<dbReference type="PANTHER" id="PTHR42976">
    <property type="entry name" value="BIFUNCTIONAL CHITINASE/LYSOZYME-RELATED"/>
    <property type="match status" value="1"/>
</dbReference>
<dbReference type="InterPro" id="IPR017853">
    <property type="entry name" value="GH"/>
</dbReference>
<evidence type="ECO:0000313" key="3">
    <source>
        <dbReference type="EMBL" id="MFB9836730.1"/>
    </source>
</evidence>
<keyword evidence="4" id="KW-1185">Reference proteome</keyword>
<dbReference type="Gene3D" id="3.20.20.80">
    <property type="entry name" value="Glycosidases"/>
    <property type="match status" value="1"/>
</dbReference>
<organism evidence="3 4">
    <name type="scientific">Actinoallomurus acaciae</name>
    <dbReference type="NCBI Taxonomy" id="502577"/>
    <lineage>
        <taxon>Bacteria</taxon>
        <taxon>Bacillati</taxon>
        <taxon>Actinomycetota</taxon>
        <taxon>Actinomycetes</taxon>
        <taxon>Streptosporangiales</taxon>
        <taxon>Thermomonosporaceae</taxon>
        <taxon>Actinoallomurus</taxon>
    </lineage>
</organism>
<feature type="signal peptide" evidence="2">
    <location>
        <begin position="1"/>
        <end position="32"/>
    </location>
</feature>
<feature type="region of interest" description="Disordered" evidence="1">
    <location>
        <begin position="60"/>
        <end position="96"/>
    </location>
</feature>
<keyword evidence="2" id="KW-0732">Signal</keyword>
<accession>A0ABV5YNV0</accession>
<comment type="caution">
    <text evidence="3">The sequence shown here is derived from an EMBL/GenBank/DDBJ whole genome shotgun (WGS) entry which is preliminary data.</text>
</comment>
<feature type="compositionally biased region" description="Low complexity" evidence="1">
    <location>
        <begin position="63"/>
        <end position="85"/>
    </location>
</feature>
<name>A0ABV5YNV0_9ACTN</name>
<dbReference type="Proteomes" id="UP001589627">
    <property type="component" value="Unassembled WGS sequence"/>
</dbReference>
<feature type="chain" id="PRO_5046594346" description="Chitinase" evidence="2">
    <location>
        <begin position="33"/>
        <end position="372"/>
    </location>
</feature>
<evidence type="ECO:0008006" key="5">
    <source>
        <dbReference type="Google" id="ProtNLM"/>
    </source>
</evidence>
<protein>
    <recommendedName>
        <fullName evidence="5">Chitinase</fullName>
    </recommendedName>
</protein>
<proteinExistence type="predicted"/>
<dbReference type="InterPro" id="IPR052750">
    <property type="entry name" value="GH18_Chitinase"/>
</dbReference>
<sequence>MGRHRKKQRRQRRRARIALVAAGLLVPLTGGAAVFAATDRADTPAAQAPKTGNGAIRRAYAGSAPRSRPTAEAPPSSAPARTPAASPSPSPSTGPRIGFAPYADVLSWPPPDLSKTNVKTYTMGFVSAGGGCSAAWGGLSPVDAAFAVRRIKDVPGKVVVSFGGPHGTELAQSCESVDSLVKQYRKAMDATDPAGLDFYLTEGTLSDTLSVQRRTQALTRIQRDDLPLSITLPLHRSGLSASALAALRSAVADGLRVSVVNLVPADGAGQSITASATAAHTQLMRLYHLGDAQTWQRMGVTPIIGVAGVDTQFRPADARQLLTWATARGLGRLSMWTVTRDNPCTADTSVAGNTCSGLDEDSGVFTKILEDY</sequence>
<evidence type="ECO:0000256" key="1">
    <source>
        <dbReference type="SAM" id="MobiDB-lite"/>
    </source>
</evidence>
<dbReference type="SUPFAM" id="SSF51445">
    <property type="entry name" value="(Trans)glycosidases"/>
    <property type="match status" value="1"/>
</dbReference>
<dbReference type="PANTHER" id="PTHR42976:SF1">
    <property type="entry name" value="GH18 DOMAIN-CONTAINING PROTEIN-RELATED"/>
    <property type="match status" value="1"/>
</dbReference>
<evidence type="ECO:0000256" key="2">
    <source>
        <dbReference type="SAM" id="SignalP"/>
    </source>
</evidence>
<evidence type="ECO:0000313" key="4">
    <source>
        <dbReference type="Proteomes" id="UP001589627"/>
    </source>
</evidence>